<dbReference type="EMBL" id="MU806514">
    <property type="protein sequence ID" value="KAJ3834562.1"/>
    <property type="molecule type" value="Genomic_DNA"/>
</dbReference>
<keyword evidence="2" id="KW-0732">Signal</keyword>
<dbReference type="AlphaFoldDB" id="A0AA38P1G8"/>
<feature type="signal peptide" evidence="2">
    <location>
        <begin position="1"/>
        <end position="21"/>
    </location>
</feature>
<evidence type="ECO:0000256" key="2">
    <source>
        <dbReference type="SAM" id="SignalP"/>
    </source>
</evidence>
<organism evidence="3 4">
    <name type="scientific">Lentinula raphanica</name>
    <dbReference type="NCBI Taxonomy" id="153919"/>
    <lineage>
        <taxon>Eukaryota</taxon>
        <taxon>Fungi</taxon>
        <taxon>Dikarya</taxon>
        <taxon>Basidiomycota</taxon>
        <taxon>Agaricomycotina</taxon>
        <taxon>Agaricomycetes</taxon>
        <taxon>Agaricomycetidae</taxon>
        <taxon>Agaricales</taxon>
        <taxon>Marasmiineae</taxon>
        <taxon>Omphalotaceae</taxon>
        <taxon>Lentinula</taxon>
    </lineage>
</organism>
<sequence length="267" mass="26689">MLAFTCISLALGVSLFEVSNAQLGIGTQTPQAQGTRTVTGFAGSTPTSSSPQTASLADTANPSIITFYLPSPIVEVGAPVTSIASVSLVGSGSSDGAIYTTFVEERVVEIAATTMSTLIDGTPVETALASGTTTTITGTMVISGQSWTFSAPDYGNLVENCTLSGSSSESDTSLQNAPSLECSYQSTNNFGGSFGNALGEYTLTLDSDSVGTVSPSRSSSSGSGVASSQSSASDTSAASAGAHANSGTMLALESYAVVMVASIWGLL</sequence>
<feature type="region of interest" description="Disordered" evidence="1">
    <location>
        <begin position="209"/>
        <end position="232"/>
    </location>
</feature>
<dbReference type="Proteomes" id="UP001163846">
    <property type="component" value="Unassembled WGS sequence"/>
</dbReference>
<proteinExistence type="predicted"/>
<name>A0AA38P1G8_9AGAR</name>
<evidence type="ECO:0000313" key="3">
    <source>
        <dbReference type="EMBL" id="KAJ3834562.1"/>
    </source>
</evidence>
<protein>
    <submittedName>
        <fullName evidence="3">Uncharacterized protein</fullName>
    </submittedName>
</protein>
<feature type="chain" id="PRO_5041415271" evidence="2">
    <location>
        <begin position="22"/>
        <end position="267"/>
    </location>
</feature>
<reference evidence="3" key="1">
    <citation type="submission" date="2022-08" db="EMBL/GenBank/DDBJ databases">
        <authorList>
            <consortium name="DOE Joint Genome Institute"/>
            <person name="Min B."/>
            <person name="Riley R."/>
            <person name="Sierra-Patev S."/>
            <person name="Naranjo-Ortiz M."/>
            <person name="Looney B."/>
            <person name="Konkel Z."/>
            <person name="Slot J.C."/>
            <person name="Sakamoto Y."/>
            <person name="Steenwyk J.L."/>
            <person name="Rokas A."/>
            <person name="Carro J."/>
            <person name="Camarero S."/>
            <person name="Ferreira P."/>
            <person name="Molpeceres G."/>
            <person name="Ruiz-Duenas F.J."/>
            <person name="Serrano A."/>
            <person name="Henrissat B."/>
            <person name="Drula E."/>
            <person name="Hughes K.W."/>
            <person name="Mata J.L."/>
            <person name="Ishikawa N.K."/>
            <person name="Vargas-Isla R."/>
            <person name="Ushijima S."/>
            <person name="Smith C.A."/>
            <person name="Ahrendt S."/>
            <person name="Andreopoulos W."/>
            <person name="He G."/>
            <person name="Labutti K."/>
            <person name="Lipzen A."/>
            <person name="Ng V."/>
            <person name="Sandor L."/>
            <person name="Barry K."/>
            <person name="Martinez A.T."/>
            <person name="Xiao Y."/>
            <person name="Gibbons J.G."/>
            <person name="Terashima K."/>
            <person name="Hibbett D.S."/>
            <person name="Grigoriev I.V."/>
        </authorList>
    </citation>
    <scope>NUCLEOTIDE SEQUENCE</scope>
    <source>
        <strain evidence="3">TFB9207</strain>
    </source>
</reference>
<gene>
    <name evidence="3" type="ORF">F5878DRAFT_630190</name>
</gene>
<feature type="non-terminal residue" evidence="3">
    <location>
        <position position="1"/>
    </location>
</feature>
<evidence type="ECO:0000256" key="1">
    <source>
        <dbReference type="SAM" id="MobiDB-lite"/>
    </source>
</evidence>
<comment type="caution">
    <text evidence="3">The sequence shown here is derived from an EMBL/GenBank/DDBJ whole genome shotgun (WGS) entry which is preliminary data.</text>
</comment>
<keyword evidence="4" id="KW-1185">Reference proteome</keyword>
<accession>A0AA38P1G8</accession>
<evidence type="ECO:0000313" key="4">
    <source>
        <dbReference type="Proteomes" id="UP001163846"/>
    </source>
</evidence>